<evidence type="ECO:0000313" key="4">
    <source>
        <dbReference type="Proteomes" id="UP000712570"/>
    </source>
</evidence>
<protein>
    <submittedName>
        <fullName evidence="3">Zonular occludens toxin</fullName>
    </submittedName>
</protein>
<proteinExistence type="predicted"/>
<reference evidence="3 4" key="1">
    <citation type="submission" date="2020-03" db="EMBL/GenBank/DDBJ databases">
        <title>Draft genome sequence of environmentally isolated violet-colored cultures.</title>
        <authorList>
            <person name="Wilson H.S."/>
        </authorList>
    </citation>
    <scope>NUCLEOTIDE SEQUENCE [LARGE SCALE GENOMIC DNA]</scope>
    <source>
        <strain evidence="3 4">HSC-16F04</strain>
    </source>
</reference>
<evidence type="ECO:0000313" key="3">
    <source>
        <dbReference type="EMBL" id="NHQ85294.1"/>
    </source>
</evidence>
<keyword evidence="1" id="KW-1133">Transmembrane helix</keyword>
<keyword evidence="1" id="KW-0472">Membrane</keyword>
<dbReference type="InterPro" id="IPR008900">
    <property type="entry name" value="Zot_N"/>
</dbReference>
<dbReference type="SUPFAM" id="SSF52540">
    <property type="entry name" value="P-loop containing nucleoside triphosphate hydrolases"/>
    <property type="match status" value="1"/>
</dbReference>
<organism evidence="3 4">
    <name type="scientific">Iodobacter violaceini</name>
    <dbReference type="NCBI Taxonomy" id="3044271"/>
    <lineage>
        <taxon>Bacteria</taxon>
        <taxon>Pseudomonadati</taxon>
        <taxon>Pseudomonadota</taxon>
        <taxon>Betaproteobacteria</taxon>
        <taxon>Neisseriales</taxon>
        <taxon>Chitinibacteraceae</taxon>
        <taxon>Iodobacter</taxon>
    </lineage>
</organism>
<sequence>MTIHLITGMPGAGKTLRTLQDVKLLSEKDDRQVFYSGITDLKLPWVEIEPEKWPECPKGAIIVIDECQRVFRTRASGSAVPKHVSELETHRHKGHDIFLITQHPMLIDGNVRRLVGKHFHVMRPFGLKKATVHEFQGVRENCDKSRKDSIKHMWAYPKEIYDYYKSAELHTVKRSIPAKILFIPVLIGLLIFCIYYSYNIIAGKKKIEAANAAASAPVEYRSTNSPGLPSTSKDHLTREQWIEQQTPRIPTLAYTAPVYDKLTEPVSVPAPQVCMQTASKGCKCYTNQATPLDVPQSMCENIVKNGVFIPFLQNGNQSNENSLRNET</sequence>
<feature type="domain" description="Zona occludens toxin N-terminal" evidence="2">
    <location>
        <begin position="53"/>
        <end position="168"/>
    </location>
</feature>
<dbReference type="Gene3D" id="3.40.50.300">
    <property type="entry name" value="P-loop containing nucleotide triphosphate hydrolases"/>
    <property type="match status" value="1"/>
</dbReference>
<gene>
    <name evidence="3" type="ORF">HA050_04105</name>
</gene>
<dbReference type="Proteomes" id="UP000712570">
    <property type="component" value="Unassembled WGS sequence"/>
</dbReference>
<name>A0ABX0KT72_9NEIS</name>
<dbReference type="EMBL" id="JAAOLX010000002">
    <property type="protein sequence ID" value="NHQ85294.1"/>
    <property type="molecule type" value="Genomic_DNA"/>
</dbReference>
<evidence type="ECO:0000259" key="2">
    <source>
        <dbReference type="Pfam" id="PF05707"/>
    </source>
</evidence>
<dbReference type="RefSeq" id="WP_166822447.1">
    <property type="nucleotide sequence ID" value="NZ_JAAOLX010000002.1"/>
</dbReference>
<dbReference type="Pfam" id="PF05707">
    <property type="entry name" value="Zot"/>
    <property type="match status" value="1"/>
</dbReference>
<feature type="transmembrane region" description="Helical" evidence="1">
    <location>
        <begin position="180"/>
        <end position="198"/>
    </location>
</feature>
<keyword evidence="1" id="KW-0812">Transmembrane</keyword>
<keyword evidence="4" id="KW-1185">Reference proteome</keyword>
<evidence type="ECO:0000256" key="1">
    <source>
        <dbReference type="SAM" id="Phobius"/>
    </source>
</evidence>
<comment type="caution">
    <text evidence="3">The sequence shown here is derived from an EMBL/GenBank/DDBJ whole genome shotgun (WGS) entry which is preliminary data.</text>
</comment>
<dbReference type="InterPro" id="IPR027417">
    <property type="entry name" value="P-loop_NTPase"/>
</dbReference>
<accession>A0ABX0KT72</accession>